<dbReference type="PANTHER" id="PTHR36507">
    <property type="entry name" value="BLL1555 PROTEIN"/>
    <property type="match status" value="1"/>
</dbReference>
<proteinExistence type="predicted"/>
<organism evidence="3 4">
    <name type="scientific">Candidatus Blackburnbacteria bacterium RIFCSPHIGHO2_01_FULL_43_15b</name>
    <dbReference type="NCBI Taxonomy" id="1797513"/>
    <lineage>
        <taxon>Bacteria</taxon>
        <taxon>Candidatus Blackburniibacteriota</taxon>
    </lineage>
</organism>
<evidence type="ECO:0000256" key="1">
    <source>
        <dbReference type="SAM" id="Phobius"/>
    </source>
</evidence>
<gene>
    <name evidence="3" type="ORF">A2782_04370</name>
</gene>
<accession>A0A1G1V277</accession>
<dbReference type="InterPro" id="IPR052721">
    <property type="entry name" value="ET_Amicyanin"/>
</dbReference>
<keyword evidence="1" id="KW-0812">Transmembrane</keyword>
<dbReference type="InterPro" id="IPR028096">
    <property type="entry name" value="EfeO_Cupredoxin"/>
</dbReference>
<protein>
    <recommendedName>
        <fullName evidence="2">EfeO-type cupredoxin-like domain-containing protein</fullName>
    </recommendedName>
</protein>
<dbReference type="Gene3D" id="2.60.40.420">
    <property type="entry name" value="Cupredoxins - blue copper proteins"/>
    <property type="match status" value="1"/>
</dbReference>
<reference evidence="3 4" key="1">
    <citation type="journal article" date="2016" name="Nat. Commun.">
        <title>Thousands of microbial genomes shed light on interconnected biogeochemical processes in an aquifer system.</title>
        <authorList>
            <person name="Anantharaman K."/>
            <person name="Brown C.T."/>
            <person name="Hug L.A."/>
            <person name="Sharon I."/>
            <person name="Castelle C.J."/>
            <person name="Probst A.J."/>
            <person name="Thomas B.C."/>
            <person name="Singh A."/>
            <person name="Wilkins M.J."/>
            <person name="Karaoz U."/>
            <person name="Brodie E.L."/>
            <person name="Williams K.H."/>
            <person name="Hubbard S.S."/>
            <person name="Banfield J.F."/>
        </authorList>
    </citation>
    <scope>NUCLEOTIDE SEQUENCE [LARGE SCALE GENOMIC DNA]</scope>
</reference>
<feature type="domain" description="EfeO-type cupredoxin-like" evidence="2">
    <location>
        <begin position="45"/>
        <end position="139"/>
    </location>
</feature>
<dbReference type="SUPFAM" id="SSF49503">
    <property type="entry name" value="Cupredoxins"/>
    <property type="match status" value="1"/>
</dbReference>
<dbReference type="Proteomes" id="UP000177967">
    <property type="component" value="Unassembled WGS sequence"/>
</dbReference>
<evidence type="ECO:0000313" key="4">
    <source>
        <dbReference type="Proteomes" id="UP000177967"/>
    </source>
</evidence>
<keyword evidence="1" id="KW-0472">Membrane</keyword>
<dbReference type="EMBL" id="MHBW01000009">
    <property type="protein sequence ID" value="OGY09492.1"/>
    <property type="molecule type" value="Genomic_DNA"/>
</dbReference>
<dbReference type="AlphaFoldDB" id="A0A1G1V277"/>
<comment type="caution">
    <text evidence="3">The sequence shown here is derived from an EMBL/GenBank/DDBJ whole genome shotgun (WGS) entry which is preliminary data.</text>
</comment>
<keyword evidence="1" id="KW-1133">Transmembrane helix</keyword>
<sequence>MDNKTLLWFVIAALVLGGGYVGYNYLRDSNPSSPTVSSSTTNPTASSSEQINVITVNYTNNGFEPKAITIKFGMKVTWVNKTDKIATVSSGPHPTHTDYPPLNLGKFNPGDSLSLVFDKAGTFEYHDHLNPGEKGTVTVQ</sequence>
<dbReference type="InterPro" id="IPR008972">
    <property type="entry name" value="Cupredoxin"/>
</dbReference>
<evidence type="ECO:0000313" key="3">
    <source>
        <dbReference type="EMBL" id="OGY09492.1"/>
    </source>
</evidence>
<dbReference type="STRING" id="1797513.A2782_04370"/>
<evidence type="ECO:0000259" key="2">
    <source>
        <dbReference type="Pfam" id="PF13473"/>
    </source>
</evidence>
<feature type="transmembrane region" description="Helical" evidence="1">
    <location>
        <begin position="6"/>
        <end position="26"/>
    </location>
</feature>
<dbReference type="PANTHER" id="PTHR36507:SF1">
    <property type="entry name" value="BLL1555 PROTEIN"/>
    <property type="match status" value="1"/>
</dbReference>
<name>A0A1G1V277_9BACT</name>
<dbReference type="Pfam" id="PF13473">
    <property type="entry name" value="Cupredoxin_1"/>
    <property type="match status" value="1"/>
</dbReference>